<comment type="similarity">
    <text evidence="2">Belongs to the membrane fusion protein (MFP) (TC 8.A.1) family.</text>
</comment>
<evidence type="ECO:0000313" key="7">
    <source>
        <dbReference type="EMBL" id="XAH75142.1"/>
    </source>
</evidence>
<evidence type="ECO:0000259" key="6">
    <source>
        <dbReference type="Pfam" id="PF25989"/>
    </source>
</evidence>
<keyword evidence="8" id="KW-1185">Reference proteome</keyword>
<evidence type="ECO:0000256" key="3">
    <source>
        <dbReference type="ARBA" id="ARBA00023054"/>
    </source>
</evidence>
<name>A0ABZ3EZS6_9FIRM</name>
<dbReference type="EMBL" id="CP146256">
    <property type="protein sequence ID" value="XAH75142.1"/>
    <property type="molecule type" value="Genomic_DNA"/>
</dbReference>
<dbReference type="InterPro" id="IPR050465">
    <property type="entry name" value="UPF0194_transport"/>
</dbReference>
<dbReference type="Gene3D" id="2.40.30.170">
    <property type="match status" value="1"/>
</dbReference>
<gene>
    <name evidence="7" type="ORF">V6984_05035</name>
</gene>
<keyword evidence="5" id="KW-0472">Membrane</keyword>
<dbReference type="InterPro" id="IPR006143">
    <property type="entry name" value="RND_pump_MFP"/>
</dbReference>
<dbReference type="Proteomes" id="UP001451571">
    <property type="component" value="Chromosome"/>
</dbReference>
<accession>A0ABZ3EZS6</accession>
<reference evidence="7 8" key="1">
    <citation type="submission" date="2024-02" db="EMBL/GenBank/DDBJ databases">
        <title>Bacterial strain from lacustrine sediment.</title>
        <authorList>
            <person name="Petit C."/>
            <person name="Fadhlaoui K."/>
        </authorList>
    </citation>
    <scope>NUCLEOTIDE SEQUENCE [LARGE SCALE GENOMIC DNA]</scope>
    <source>
        <strain evidence="7 8">IPX-CK</strain>
    </source>
</reference>
<evidence type="ECO:0000313" key="8">
    <source>
        <dbReference type="Proteomes" id="UP001451571"/>
    </source>
</evidence>
<dbReference type="NCBIfam" id="TIGR01730">
    <property type="entry name" value="RND_mfp"/>
    <property type="match status" value="1"/>
</dbReference>
<feature type="transmembrane region" description="Helical" evidence="5">
    <location>
        <begin position="105"/>
        <end position="125"/>
    </location>
</feature>
<evidence type="ECO:0000256" key="5">
    <source>
        <dbReference type="SAM" id="Phobius"/>
    </source>
</evidence>
<evidence type="ECO:0000256" key="1">
    <source>
        <dbReference type="ARBA" id="ARBA00004196"/>
    </source>
</evidence>
<organism evidence="7 8">
    <name type="scientific">Kineothrix sedimenti</name>
    <dbReference type="NCBI Taxonomy" id="3123317"/>
    <lineage>
        <taxon>Bacteria</taxon>
        <taxon>Bacillati</taxon>
        <taxon>Bacillota</taxon>
        <taxon>Clostridia</taxon>
        <taxon>Lachnospirales</taxon>
        <taxon>Lachnospiraceae</taxon>
        <taxon>Kineothrix</taxon>
    </lineage>
</organism>
<dbReference type="PANTHER" id="PTHR32347">
    <property type="entry name" value="EFFLUX SYSTEM COMPONENT YKNX-RELATED"/>
    <property type="match status" value="1"/>
</dbReference>
<comment type="subcellular location">
    <subcellularLocation>
        <location evidence="1">Cell envelope</location>
    </subcellularLocation>
</comment>
<dbReference type="Gene3D" id="2.40.420.20">
    <property type="match status" value="1"/>
</dbReference>
<feature type="region of interest" description="Disordered" evidence="4">
    <location>
        <begin position="1"/>
        <end position="64"/>
    </location>
</feature>
<proteinExistence type="inferred from homology"/>
<keyword evidence="3" id="KW-0175">Coiled coil</keyword>
<keyword evidence="5" id="KW-0812">Transmembrane</keyword>
<evidence type="ECO:0000256" key="4">
    <source>
        <dbReference type="SAM" id="MobiDB-lite"/>
    </source>
</evidence>
<protein>
    <submittedName>
        <fullName evidence="7">Efflux RND transporter periplasmic adaptor subunit</fullName>
    </submittedName>
</protein>
<dbReference type="RefSeq" id="WP_342758705.1">
    <property type="nucleotide sequence ID" value="NZ_CP146256.1"/>
</dbReference>
<evidence type="ECO:0000256" key="2">
    <source>
        <dbReference type="ARBA" id="ARBA00009477"/>
    </source>
</evidence>
<dbReference type="Pfam" id="PF25989">
    <property type="entry name" value="YknX_C"/>
    <property type="match status" value="1"/>
</dbReference>
<sequence>MKLEENKDLTKKQEKEQKKSEKTEKKKSKNPKDVEEKTEKKTLVDVEEKTEKKTPADVEEKTEKKIPMDAEDKTENKTSINVAVKKKKKTPMDAAKKKKIIKRSILGGVAGVFVLFIVISNIAAANTKPVVYTAQVSKGDIEQMLSTSGTVTSDETKTYFTPISVKIGEINVAAGGTVQKGEPVITYDETALTNEKKTTELKLQANEGSYSNSIQKNNESLGDLGEANVNLDVLEQQITDIDNYIKELQKKVDDKKAALAYEGSLLQISLIDWADKPDSDEYENLQKLVQINNYEQTNNKDIRAWQDEITKYTEMLNNCKEYKSEMKSQKLSADGTKLNEGGKEELEANTEIQSISSKTTLDSINEVENGVLAEFNGVVTEMNVVEGATPAVGTQLFKLESTDDVKVTIEVTKYDLEKLSAGQKAVVTIAGSKYDGEVSKINKMATKNNSGAAVVSADVKILNPDEKIFLGVEAKIAVNTAKVEQAVIVPAGAVNTDMDGDFVYVVENGFVVRKPVTTGISDGMNIEITEGLQEGEQVMTEVSAGITEGMAVSAVPQQ</sequence>
<keyword evidence="5" id="KW-1133">Transmembrane helix</keyword>
<dbReference type="InterPro" id="IPR058637">
    <property type="entry name" value="YknX-like_C"/>
</dbReference>
<feature type="domain" description="YknX-like C-terminal permuted SH3-like" evidence="6">
    <location>
        <begin position="487"/>
        <end position="553"/>
    </location>
</feature>
<dbReference type="PANTHER" id="PTHR32347:SF14">
    <property type="entry name" value="EFFLUX SYSTEM COMPONENT YKNX-RELATED"/>
    <property type="match status" value="1"/>
</dbReference>